<dbReference type="Gene3D" id="3.40.50.12230">
    <property type="match status" value="1"/>
</dbReference>
<feature type="domain" description="Formyl transferase N-terminal" evidence="2">
    <location>
        <begin position="34"/>
        <end position="189"/>
    </location>
</feature>
<evidence type="ECO:0000259" key="2">
    <source>
        <dbReference type="Pfam" id="PF00551"/>
    </source>
</evidence>
<gene>
    <name evidence="3" type="ORF">UW25_C0005G0031</name>
</gene>
<dbReference type="SUPFAM" id="SSF50486">
    <property type="entry name" value="FMT C-terminal domain-like"/>
    <property type="match status" value="1"/>
</dbReference>
<dbReference type="PANTHER" id="PTHR11138">
    <property type="entry name" value="METHIONYL-TRNA FORMYLTRANSFERASE"/>
    <property type="match status" value="1"/>
</dbReference>
<dbReference type="InterPro" id="IPR002376">
    <property type="entry name" value="Formyl_transf_N"/>
</dbReference>
<evidence type="ECO:0000313" key="3">
    <source>
        <dbReference type="EMBL" id="KKT36549.1"/>
    </source>
</evidence>
<dbReference type="GO" id="GO:0005829">
    <property type="term" value="C:cytosol"/>
    <property type="evidence" value="ECO:0007669"/>
    <property type="project" value="TreeGrafter"/>
</dbReference>
<dbReference type="PANTHER" id="PTHR11138:SF5">
    <property type="entry name" value="METHIONYL-TRNA FORMYLTRANSFERASE, MITOCHONDRIAL"/>
    <property type="match status" value="1"/>
</dbReference>
<sequence length="295" mass="32963">MQETKSEIKIAFWGTSRISVIVLEEMARDGMLPSLVVTAPPRQKGRGLEMSPSEVKVWADAHNVPTLEPEKLDSEFVNKLSDTNCQLFVIASYGKIVPREILDLPKHGTLNVHPSLLPKLRGASPIQSAILEEVPVGEPHDAGVTIMLIDEEVDHGSIVAQQKITVPNWPPKGTDLEEMLGMLGGKLLVETIPPWVSGKITPEEQEHDRATFTKKMTSGSGQIYLDDDSARMFRKIRAFDSWPRAYFITTRNNLEIRVVVTEAHLEDGKLVLDRVIPEGKKEMSYEDFMRGQRGS</sequence>
<dbReference type="InterPro" id="IPR036477">
    <property type="entry name" value="Formyl_transf_N_sf"/>
</dbReference>
<dbReference type="EMBL" id="LCHP01000005">
    <property type="protein sequence ID" value="KKT36549.1"/>
    <property type="molecule type" value="Genomic_DNA"/>
</dbReference>
<organism evidence="3 4">
    <name type="scientific">Candidatus Nomurabacteria bacterium GW2011_GWB1_44_12</name>
    <dbReference type="NCBI Taxonomy" id="1618748"/>
    <lineage>
        <taxon>Bacteria</taxon>
        <taxon>Candidatus Nomuraibacteriota</taxon>
    </lineage>
</organism>
<accession>A0A837I770</accession>
<dbReference type="Pfam" id="PF00551">
    <property type="entry name" value="Formyl_trans_N"/>
    <property type="match status" value="1"/>
</dbReference>
<dbReference type="EC" id="2.1.2.9" evidence="1"/>
<evidence type="ECO:0000313" key="4">
    <source>
        <dbReference type="Proteomes" id="UP000033815"/>
    </source>
</evidence>
<reference evidence="3 4" key="1">
    <citation type="journal article" date="2015" name="Nature">
        <title>rRNA introns, odd ribosomes, and small enigmatic genomes across a large radiation of phyla.</title>
        <authorList>
            <person name="Brown C.T."/>
            <person name="Hug L.A."/>
            <person name="Thomas B.C."/>
            <person name="Sharon I."/>
            <person name="Castelle C.J."/>
            <person name="Singh A."/>
            <person name="Wilkins M.J."/>
            <person name="Williams K.H."/>
            <person name="Banfield J.F."/>
        </authorList>
    </citation>
    <scope>NUCLEOTIDE SEQUENCE [LARGE SCALE GENOMIC DNA]</scope>
</reference>
<dbReference type="GO" id="GO:0004479">
    <property type="term" value="F:methionyl-tRNA formyltransferase activity"/>
    <property type="evidence" value="ECO:0007669"/>
    <property type="project" value="UniProtKB-EC"/>
</dbReference>
<dbReference type="CDD" id="cd08646">
    <property type="entry name" value="FMT_core_Met-tRNA-FMT_N"/>
    <property type="match status" value="1"/>
</dbReference>
<name>A0A837I770_9BACT</name>
<dbReference type="Proteomes" id="UP000033815">
    <property type="component" value="Unassembled WGS sequence"/>
</dbReference>
<dbReference type="InterPro" id="IPR041711">
    <property type="entry name" value="Met-tRNA-FMT_N"/>
</dbReference>
<comment type="caution">
    <text evidence="3">The sequence shown here is derived from an EMBL/GenBank/DDBJ whole genome shotgun (WGS) entry which is preliminary data.</text>
</comment>
<dbReference type="InterPro" id="IPR011034">
    <property type="entry name" value="Formyl_transferase-like_C_sf"/>
</dbReference>
<keyword evidence="3" id="KW-0808">Transferase</keyword>
<dbReference type="SUPFAM" id="SSF53328">
    <property type="entry name" value="Formyltransferase"/>
    <property type="match status" value="1"/>
</dbReference>
<evidence type="ECO:0000256" key="1">
    <source>
        <dbReference type="ARBA" id="ARBA00012261"/>
    </source>
</evidence>
<protein>
    <recommendedName>
        <fullName evidence="1">methionyl-tRNA formyltransferase</fullName>
        <ecNumber evidence="1">2.1.2.9</ecNumber>
    </recommendedName>
</protein>
<dbReference type="AlphaFoldDB" id="A0A837I770"/>
<proteinExistence type="predicted"/>